<dbReference type="AlphaFoldDB" id="A0A942TNE5"/>
<feature type="transmembrane region" description="Helical" evidence="1">
    <location>
        <begin position="7"/>
        <end position="25"/>
    </location>
</feature>
<sequence length="67" mass="7955">MKKVIWIIPNIMCYLMFAAVIIFIVKNEKGLLKINELFIWVLISIILLLVSIYGSYRIQRWIKEGKI</sequence>
<keyword evidence="3" id="KW-1185">Reference proteome</keyword>
<organism evidence="2 3">
    <name type="scientific">Lederbergia citrisecunda</name>
    <dbReference type="NCBI Taxonomy" id="2833583"/>
    <lineage>
        <taxon>Bacteria</taxon>
        <taxon>Bacillati</taxon>
        <taxon>Bacillota</taxon>
        <taxon>Bacilli</taxon>
        <taxon>Bacillales</taxon>
        <taxon>Bacillaceae</taxon>
        <taxon>Lederbergia</taxon>
    </lineage>
</organism>
<evidence type="ECO:0000313" key="3">
    <source>
        <dbReference type="Proteomes" id="UP000682713"/>
    </source>
</evidence>
<comment type="caution">
    <text evidence="2">The sequence shown here is derived from an EMBL/GenBank/DDBJ whole genome shotgun (WGS) entry which is preliminary data.</text>
</comment>
<dbReference type="EMBL" id="JAGYPJ010000001">
    <property type="protein sequence ID" value="MBS4200770.1"/>
    <property type="molecule type" value="Genomic_DNA"/>
</dbReference>
<gene>
    <name evidence="2" type="ORF">KHA93_14125</name>
</gene>
<accession>A0A942TNE5</accession>
<protein>
    <submittedName>
        <fullName evidence="2">Uncharacterized protein</fullName>
    </submittedName>
</protein>
<keyword evidence="1" id="KW-0472">Membrane</keyword>
<feature type="transmembrane region" description="Helical" evidence="1">
    <location>
        <begin position="37"/>
        <end position="56"/>
    </location>
</feature>
<keyword evidence="1" id="KW-1133">Transmembrane helix</keyword>
<evidence type="ECO:0000256" key="1">
    <source>
        <dbReference type="SAM" id="Phobius"/>
    </source>
</evidence>
<keyword evidence="1" id="KW-0812">Transmembrane</keyword>
<proteinExistence type="predicted"/>
<dbReference type="Proteomes" id="UP000682713">
    <property type="component" value="Unassembled WGS sequence"/>
</dbReference>
<evidence type="ECO:0000313" key="2">
    <source>
        <dbReference type="EMBL" id="MBS4200770.1"/>
    </source>
</evidence>
<name>A0A942TNE5_9BACI</name>
<reference evidence="2 3" key="1">
    <citation type="submission" date="2021-05" db="EMBL/GenBank/DDBJ databases">
        <title>Novel Bacillus species.</title>
        <authorList>
            <person name="Liu G."/>
        </authorList>
    </citation>
    <scope>NUCLEOTIDE SEQUENCE [LARGE SCALE GENOMIC DNA]</scope>
    <source>
        <strain evidence="2 3">FJAT-49732</strain>
    </source>
</reference>